<gene>
    <name evidence="7" type="ordered locus">Mar181_2960</name>
</gene>
<accession>F6D0V6</accession>
<evidence type="ECO:0000313" key="8">
    <source>
        <dbReference type="Proteomes" id="UP000009230"/>
    </source>
</evidence>
<dbReference type="InterPro" id="IPR050469">
    <property type="entry name" value="Diguanylate_Cyclase"/>
</dbReference>
<keyword evidence="5" id="KW-0472">Membrane</keyword>
<dbReference type="InterPro" id="IPR000160">
    <property type="entry name" value="GGDEF_dom"/>
</dbReference>
<dbReference type="EC" id="2.7.7.65" evidence="2"/>
<dbReference type="InterPro" id="IPR029787">
    <property type="entry name" value="Nucleotide_cyclase"/>
</dbReference>
<comment type="catalytic activity">
    <reaction evidence="3">
        <text>2 GTP = 3',3'-c-di-GMP + 2 diphosphate</text>
        <dbReference type="Rhea" id="RHEA:24898"/>
        <dbReference type="ChEBI" id="CHEBI:33019"/>
        <dbReference type="ChEBI" id="CHEBI:37565"/>
        <dbReference type="ChEBI" id="CHEBI:58805"/>
        <dbReference type="EC" id="2.7.7.65"/>
    </reaction>
</comment>
<dbReference type="GO" id="GO:0052621">
    <property type="term" value="F:diguanylate cyclase activity"/>
    <property type="evidence" value="ECO:0007669"/>
    <property type="project" value="UniProtKB-EC"/>
</dbReference>
<proteinExistence type="predicted"/>
<evidence type="ECO:0000256" key="1">
    <source>
        <dbReference type="ARBA" id="ARBA00001946"/>
    </source>
</evidence>
<dbReference type="AlphaFoldDB" id="F6D0V6"/>
<comment type="cofactor">
    <cofactor evidence="1">
        <name>Mg(2+)</name>
        <dbReference type="ChEBI" id="CHEBI:18420"/>
    </cofactor>
</comment>
<evidence type="ECO:0000259" key="6">
    <source>
        <dbReference type="PROSITE" id="PS50887"/>
    </source>
</evidence>
<dbReference type="STRING" id="491952.Mar181_2960"/>
<protein>
    <recommendedName>
        <fullName evidence="2">diguanylate cyclase</fullName>
        <ecNumber evidence="2">2.7.7.65</ecNumber>
    </recommendedName>
</protein>
<dbReference type="SUPFAM" id="SSF55073">
    <property type="entry name" value="Nucleotide cyclase"/>
    <property type="match status" value="1"/>
</dbReference>
<keyword evidence="5" id="KW-1133">Transmembrane helix</keyword>
<feature type="transmembrane region" description="Helical" evidence="5">
    <location>
        <begin position="13"/>
        <end position="33"/>
    </location>
</feature>
<evidence type="ECO:0000256" key="5">
    <source>
        <dbReference type="SAM" id="Phobius"/>
    </source>
</evidence>
<evidence type="ECO:0000256" key="4">
    <source>
        <dbReference type="SAM" id="Coils"/>
    </source>
</evidence>
<evidence type="ECO:0000256" key="3">
    <source>
        <dbReference type="ARBA" id="ARBA00034247"/>
    </source>
</evidence>
<dbReference type="GO" id="GO:0043709">
    <property type="term" value="P:cell adhesion involved in single-species biofilm formation"/>
    <property type="evidence" value="ECO:0007669"/>
    <property type="project" value="TreeGrafter"/>
</dbReference>
<dbReference type="PROSITE" id="PS50887">
    <property type="entry name" value="GGDEF"/>
    <property type="match status" value="1"/>
</dbReference>
<dbReference type="FunFam" id="3.30.70.270:FF:000001">
    <property type="entry name" value="Diguanylate cyclase domain protein"/>
    <property type="match status" value="1"/>
</dbReference>
<dbReference type="EMBL" id="CP002771">
    <property type="protein sequence ID" value="AEF55988.1"/>
    <property type="molecule type" value="Genomic_DNA"/>
</dbReference>
<sequence length="462" mass="53247">MFDWFSLSMTKKVGGLSFILLSFLFVVILFSAYQSQRIYYNMMEVAEIDVPLSEIVAEVEVIQLRQDLFIESLQWHPHATSFNSPMVELQLNDQTEQDFRTFNQALASQLFKAEKVLHNALTLGSVRLKMTDHQALMEKVGLLHKHRIAFEKTLNKAFRTQSMSLQDWSVLEDIDQKLEYESDRMLRMIDVLTMRVSDAVEGQEHRFVLINAMLGISALAIGTYLTLYIILSFRKRVWSLRGQIHHLHHALSTESNPQREHLKSNNMRTKDELDELEDDLQILLSRFSSEIDNRQQIENELIELATRDKLTGAYNRRKWDEQMQAVLHLAHQGYAFSVILIDVDYFKKVNDTQGHDVGDKVLKVLVTELNRLLKPQRDSLFRLGGEEFAVLLKSGDSDDAKQLAEQLRHHIETFSQPDLPAITISLGVTGYQEGDTRQSLVKRVDQLLYEAKAAGRNQVVSD</sequence>
<feature type="domain" description="GGDEF" evidence="6">
    <location>
        <begin position="334"/>
        <end position="462"/>
    </location>
</feature>
<dbReference type="Gene3D" id="3.30.70.270">
    <property type="match status" value="1"/>
</dbReference>
<dbReference type="InterPro" id="IPR043128">
    <property type="entry name" value="Rev_trsase/Diguanyl_cyclase"/>
</dbReference>
<keyword evidence="5" id="KW-0812">Transmembrane</keyword>
<dbReference type="Proteomes" id="UP000009230">
    <property type="component" value="Chromosome"/>
</dbReference>
<feature type="coiled-coil region" evidence="4">
    <location>
        <begin position="259"/>
        <end position="286"/>
    </location>
</feature>
<dbReference type="HOGENOM" id="CLU_591615_0_0_6"/>
<dbReference type="GO" id="GO:1902201">
    <property type="term" value="P:negative regulation of bacterial-type flagellum-dependent cell motility"/>
    <property type="evidence" value="ECO:0007669"/>
    <property type="project" value="TreeGrafter"/>
</dbReference>
<dbReference type="GO" id="GO:0005886">
    <property type="term" value="C:plasma membrane"/>
    <property type="evidence" value="ECO:0007669"/>
    <property type="project" value="TreeGrafter"/>
</dbReference>
<organism evidence="7 8">
    <name type="scientific">Marinomonas posidonica (strain CECT 7376 / NCIMB 14433 / IVIA-Po-181)</name>
    <dbReference type="NCBI Taxonomy" id="491952"/>
    <lineage>
        <taxon>Bacteria</taxon>
        <taxon>Pseudomonadati</taxon>
        <taxon>Pseudomonadota</taxon>
        <taxon>Gammaproteobacteria</taxon>
        <taxon>Oceanospirillales</taxon>
        <taxon>Oceanospirillaceae</taxon>
        <taxon>Marinomonas</taxon>
    </lineage>
</organism>
<dbReference type="SMART" id="SM00267">
    <property type="entry name" value="GGDEF"/>
    <property type="match status" value="1"/>
</dbReference>
<dbReference type="Pfam" id="PF00990">
    <property type="entry name" value="GGDEF"/>
    <property type="match status" value="1"/>
</dbReference>
<dbReference type="OrthoDB" id="9812260at2"/>
<dbReference type="KEGG" id="mpc:Mar181_2960"/>
<dbReference type="CDD" id="cd01949">
    <property type="entry name" value="GGDEF"/>
    <property type="match status" value="1"/>
</dbReference>
<evidence type="ECO:0000256" key="2">
    <source>
        <dbReference type="ARBA" id="ARBA00012528"/>
    </source>
</evidence>
<dbReference type="PANTHER" id="PTHR45138:SF9">
    <property type="entry name" value="DIGUANYLATE CYCLASE DGCM-RELATED"/>
    <property type="match status" value="1"/>
</dbReference>
<dbReference type="NCBIfam" id="TIGR00254">
    <property type="entry name" value="GGDEF"/>
    <property type="match status" value="1"/>
</dbReference>
<keyword evidence="4" id="KW-0175">Coiled coil</keyword>
<keyword evidence="8" id="KW-1185">Reference proteome</keyword>
<evidence type="ECO:0000313" key="7">
    <source>
        <dbReference type="EMBL" id="AEF55988.1"/>
    </source>
</evidence>
<name>F6D0V6_MARPP</name>
<dbReference type="PANTHER" id="PTHR45138">
    <property type="entry name" value="REGULATORY COMPONENTS OF SENSORY TRANSDUCTION SYSTEM"/>
    <property type="match status" value="1"/>
</dbReference>
<dbReference type="eggNOG" id="COG3706">
    <property type="taxonomic scope" value="Bacteria"/>
</dbReference>
<reference evidence="7 8" key="1">
    <citation type="journal article" date="2012" name="Stand. Genomic Sci.">
        <title>Complete genome sequence of Marinomonas posidonica type strain (IVIA-Po-181(T)).</title>
        <authorList>
            <person name="Lucas-Elio P."/>
            <person name="Goodwin L."/>
            <person name="Woyke T."/>
            <person name="Pitluck S."/>
            <person name="Nolan M."/>
            <person name="Kyrpides N.C."/>
            <person name="Detter J.C."/>
            <person name="Copeland A."/>
            <person name="Lu M."/>
            <person name="Bruce D."/>
            <person name="Detter C."/>
            <person name="Tapia R."/>
            <person name="Han S."/>
            <person name="Land M.L."/>
            <person name="Ivanova N."/>
            <person name="Mikhailova N."/>
            <person name="Johnston A.W."/>
            <person name="Sanchez-Amat A."/>
        </authorList>
    </citation>
    <scope>NUCLEOTIDE SEQUENCE [LARGE SCALE GENOMIC DNA]</scope>
    <source>
        <strain evidence="8">CECT 7376 / NCIMB 14433 / IVIA-Po-181</strain>
    </source>
</reference>
<feature type="transmembrane region" description="Helical" evidence="5">
    <location>
        <begin position="207"/>
        <end position="231"/>
    </location>
</feature>